<dbReference type="HAMAP" id="MF_00679">
    <property type="entry name" value="HscA"/>
    <property type="match status" value="1"/>
</dbReference>
<dbReference type="GO" id="GO:0140662">
    <property type="term" value="F:ATP-dependent protein folding chaperone"/>
    <property type="evidence" value="ECO:0007669"/>
    <property type="project" value="InterPro"/>
</dbReference>
<sequence>MALLQISEPGQAPDPHQRRIAVGIDLGTTHSLVASVRNGVAECLPDENGRLLLPSAVRYLEGDRRQIGFDALAARAQDPANTITSVKRLMGRGLADIANRESMSYRIGSSDGGMVKVQTLAGEKSPVEISAEILATLRFRAEDTFDDELYGAVITVPAYFDEGQRQATKDAAQLAGLNVLRLISEPTAAAIAYGLDNASEGVYAVYDLGGGTFDISILRLTQGVFEVIATGGDSALGGDDYDHALADFVLAQTGAQAGSDADKAALLVAARAAKEALTDSGSVVFKAEVAGKTVSLDLTREQFDAATKPLTDRTIAAVRKALRDAKLKAEELQGIVLVGGSTRMPQVRRAVAEFFGRDPLVNLNPDEVVALGAAIQANQLAGNNGAGELLLLDVIPLSLGIETMGGLVERIVPRNQTIPTAMAQDFTTYQDGQTALALHVVQGERDLVSDCRSLARFTLRGIPPMAAGAARIRVTFTVDADGLLSVSAKEQGSGVEASVAVKPSYGLSDDQIATMLQESFSTAQQDMQARALVEARVDADRMLLATQSALDADGDLLNDEERAVIDASMAQLREAAKGGTEAAAIEAATKKLADDTEAFAAQRMNAGIARALAGRKVESL</sequence>
<dbReference type="GO" id="GO:0051082">
    <property type="term" value="F:unfolded protein binding"/>
    <property type="evidence" value="ECO:0007669"/>
    <property type="project" value="InterPro"/>
</dbReference>
<evidence type="ECO:0000256" key="2">
    <source>
        <dbReference type="ARBA" id="ARBA00022741"/>
    </source>
</evidence>
<dbReference type="GO" id="GO:0016226">
    <property type="term" value="P:iron-sulfur cluster assembly"/>
    <property type="evidence" value="ECO:0007669"/>
    <property type="project" value="InterPro"/>
</dbReference>
<protein>
    <recommendedName>
        <fullName evidence="5">Chaperone protein HscA homolog</fullName>
    </recommendedName>
</protein>
<keyword evidence="8" id="KW-1185">Reference proteome</keyword>
<dbReference type="PROSITE" id="PS00329">
    <property type="entry name" value="HSP70_2"/>
    <property type="match status" value="1"/>
</dbReference>
<dbReference type="PROSITE" id="PS01036">
    <property type="entry name" value="HSP70_3"/>
    <property type="match status" value="1"/>
</dbReference>
<dbReference type="InterPro" id="IPR018181">
    <property type="entry name" value="Heat_shock_70_CS"/>
</dbReference>
<dbReference type="Gene3D" id="3.90.640.10">
    <property type="entry name" value="Actin, Chain A, domain 4"/>
    <property type="match status" value="1"/>
</dbReference>
<dbReference type="Pfam" id="PF00012">
    <property type="entry name" value="HSP70"/>
    <property type="match status" value="1"/>
</dbReference>
<evidence type="ECO:0000313" key="7">
    <source>
        <dbReference type="EMBL" id="RTQ37197.1"/>
    </source>
</evidence>
<dbReference type="SUPFAM" id="SSF100934">
    <property type="entry name" value="Heat shock protein 70kD (HSP70), C-terminal subdomain"/>
    <property type="match status" value="1"/>
</dbReference>
<dbReference type="InterPro" id="IPR029047">
    <property type="entry name" value="HSP70_peptide-bd_sf"/>
</dbReference>
<dbReference type="Gene3D" id="3.30.420.40">
    <property type="match status" value="2"/>
</dbReference>
<reference evidence="7 8" key="1">
    <citation type="submission" date="2018-12" db="EMBL/GenBank/DDBJ databases">
        <title>The genome of Variovorax gossypii DSM 100435.</title>
        <authorList>
            <person name="Gao J."/>
            <person name="Sun J."/>
        </authorList>
    </citation>
    <scope>NUCLEOTIDE SEQUENCE [LARGE SCALE GENOMIC DNA]</scope>
    <source>
        <strain evidence="7 8">DSM 100435</strain>
    </source>
</reference>
<evidence type="ECO:0000256" key="4">
    <source>
        <dbReference type="ARBA" id="ARBA00023186"/>
    </source>
</evidence>
<dbReference type="GO" id="GO:0016887">
    <property type="term" value="F:ATP hydrolysis activity"/>
    <property type="evidence" value="ECO:0007669"/>
    <property type="project" value="UniProtKB-UniRule"/>
</dbReference>
<evidence type="ECO:0000256" key="3">
    <source>
        <dbReference type="ARBA" id="ARBA00022840"/>
    </source>
</evidence>
<dbReference type="InterPro" id="IPR013126">
    <property type="entry name" value="Hsp_70_fam"/>
</dbReference>
<dbReference type="RefSeq" id="WP_093304923.1">
    <property type="nucleotide sequence ID" value="NZ_RXOE01000001.1"/>
</dbReference>
<keyword evidence="2 5" id="KW-0547">Nucleotide-binding</keyword>
<dbReference type="PRINTS" id="PR00301">
    <property type="entry name" value="HEATSHOCK70"/>
</dbReference>
<dbReference type="FunFam" id="2.60.34.10:FF:000005">
    <property type="entry name" value="Chaperone protein HscA homolog"/>
    <property type="match status" value="1"/>
</dbReference>
<dbReference type="PANTHER" id="PTHR19375">
    <property type="entry name" value="HEAT SHOCK PROTEIN 70KDA"/>
    <property type="match status" value="1"/>
</dbReference>
<comment type="similarity">
    <text evidence="1 5 6">Belongs to the heat shock protein 70 family.</text>
</comment>
<dbReference type="OrthoDB" id="9766019at2"/>
<dbReference type="SUPFAM" id="SSF100920">
    <property type="entry name" value="Heat shock protein 70kD (HSP70), peptide-binding domain"/>
    <property type="match status" value="1"/>
</dbReference>
<evidence type="ECO:0000256" key="5">
    <source>
        <dbReference type="HAMAP-Rule" id="MF_00679"/>
    </source>
</evidence>
<dbReference type="AlphaFoldDB" id="A0A3S0GZI1"/>
<evidence type="ECO:0000313" key="8">
    <source>
        <dbReference type="Proteomes" id="UP000267418"/>
    </source>
</evidence>
<comment type="caution">
    <text evidence="7">The sequence shown here is derived from an EMBL/GenBank/DDBJ whole genome shotgun (WGS) entry which is preliminary data.</text>
</comment>
<evidence type="ECO:0000256" key="1">
    <source>
        <dbReference type="ARBA" id="ARBA00007381"/>
    </source>
</evidence>
<dbReference type="SUPFAM" id="SSF53067">
    <property type="entry name" value="Actin-like ATPase domain"/>
    <property type="match status" value="2"/>
</dbReference>
<dbReference type="InterPro" id="IPR010236">
    <property type="entry name" value="ISC_FeS_clus_asmbl_HscA"/>
</dbReference>
<dbReference type="Gene3D" id="1.20.1270.10">
    <property type="match status" value="1"/>
</dbReference>
<dbReference type="Proteomes" id="UP000267418">
    <property type="component" value="Unassembled WGS sequence"/>
</dbReference>
<dbReference type="NCBIfam" id="NF003520">
    <property type="entry name" value="PRK05183.1"/>
    <property type="match status" value="1"/>
</dbReference>
<keyword evidence="4 5" id="KW-0143">Chaperone</keyword>
<gene>
    <name evidence="5 7" type="primary">hscA</name>
    <name evidence="7" type="ORF">EJP69_05570</name>
</gene>
<dbReference type="GO" id="GO:0005524">
    <property type="term" value="F:ATP binding"/>
    <property type="evidence" value="ECO:0007669"/>
    <property type="project" value="UniProtKB-KW"/>
</dbReference>
<dbReference type="NCBIfam" id="TIGR01991">
    <property type="entry name" value="HscA"/>
    <property type="match status" value="1"/>
</dbReference>
<dbReference type="InterPro" id="IPR029048">
    <property type="entry name" value="HSP70_C_sf"/>
</dbReference>
<evidence type="ECO:0000256" key="6">
    <source>
        <dbReference type="RuleBase" id="RU003322"/>
    </source>
</evidence>
<dbReference type="InterPro" id="IPR043129">
    <property type="entry name" value="ATPase_NBD"/>
</dbReference>
<organism evidence="7 8">
    <name type="scientific">Variovorax gossypii</name>
    <dbReference type="NCBI Taxonomy" id="1679495"/>
    <lineage>
        <taxon>Bacteria</taxon>
        <taxon>Pseudomonadati</taxon>
        <taxon>Pseudomonadota</taxon>
        <taxon>Betaproteobacteria</taxon>
        <taxon>Burkholderiales</taxon>
        <taxon>Comamonadaceae</taxon>
        <taxon>Variovorax</taxon>
    </lineage>
</organism>
<dbReference type="Gene3D" id="2.60.34.10">
    <property type="entry name" value="Substrate Binding Domain Of DNAk, Chain A, domain 1"/>
    <property type="match status" value="1"/>
</dbReference>
<comment type="function">
    <text evidence="5">Chaperone involved in the maturation of iron-sulfur cluster-containing proteins. Has a low intrinsic ATPase activity which is markedly stimulated by HscB.</text>
</comment>
<dbReference type="FunFam" id="3.30.420.40:FF:000046">
    <property type="entry name" value="Chaperone protein HscA"/>
    <property type="match status" value="1"/>
</dbReference>
<dbReference type="PROSITE" id="PS00297">
    <property type="entry name" value="HSP70_1"/>
    <property type="match status" value="1"/>
</dbReference>
<keyword evidence="3 5" id="KW-0067">ATP-binding</keyword>
<accession>A0A3S0GZI1</accession>
<name>A0A3S0GZI1_9BURK</name>
<dbReference type="EMBL" id="RXOE01000001">
    <property type="protein sequence ID" value="RTQ37197.1"/>
    <property type="molecule type" value="Genomic_DNA"/>
</dbReference>
<proteinExistence type="inferred from homology"/>